<protein>
    <submittedName>
        <fullName evidence="7">Yip1 family protein</fullName>
    </submittedName>
</protein>
<evidence type="ECO:0000256" key="4">
    <source>
        <dbReference type="ARBA" id="ARBA00023136"/>
    </source>
</evidence>
<dbReference type="InterPro" id="IPR006977">
    <property type="entry name" value="Yip1_dom"/>
</dbReference>
<dbReference type="EMBL" id="JBEUWX010000002">
    <property type="protein sequence ID" value="MFA9950810.1"/>
    <property type="molecule type" value="Genomic_DNA"/>
</dbReference>
<sequence length="190" mass="20070">MKLIRHIIGILFSPRQTWQTIAAEQTDARGLYTGYIMPVALIPVCASLVGTVLAARASGQTAPASWLSIGIGTVVGYGLLLSIIGALACLANKLSPRFGGLSDPSKALQLVAYSATAGMVGSVFSVFPDFIIAGMLALLYSFYLMFLGAPAMLKTPQEKAFSFAFMMLICSLPIGAVFAGIFSLAFSLFR</sequence>
<evidence type="ECO:0000256" key="5">
    <source>
        <dbReference type="SAM" id="Phobius"/>
    </source>
</evidence>
<feature type="transmembrane region" description="Helical" evidence="5">
    <location>
        <begin position="165"/>
        <end position="189"/>
    </location>
</feature>
<evidence type="ECO:0000313" key="8">
    <source>
        <dbReference type="Proteomes" id="UP001574673"/>
    </source>
</evidence>
<accession>A0ABV4UHW5</accession>
<feature type="transmembrane region" description="Helical" evidence="5">
    <location>
        <begin position="110"/>
        <end position="127"/>
    </location>
</feature>
<evidence type="ECO:0000256" key="1">
    <source>
        <dbReference type="ARBA" id="ARBA00004141"/>
    </source>
</evidence>
<evidence type="ECO:0000259" key="6">
    <source>
        <dbReference type="Pfam" id="PF04893"/>
    </source>
</evidence>
<feature type="domain" description="Yip1" evidence="6">
    <location>
        <begin position="8"/>
        <end position="171"/>
    </location>
</feature>
<proteinExistence type="predicted"/>
<keyword evidence="4 5" id="KW-0472">Membrane</keyword>
<comment type="caution">
    <text evidence="7">The sequence shown here is derived from an EMBL/GenBank/DDBJ whole genome shotgun (WGS) entry which is preliminary data.</text>
</comment>
<keyword evidence="8" id="KW-1185">Reference proteome</keyword>
<evidence type="ECO:0000313" key="7">
    <source>
        <dbReference type="EMBL" id="MFA9950810.1"/>
    </source>
</evidence>
<organism evidence="7 8">
    <name type="scientific">Dentiradicibacter hellwigii</name>
    <dbReference type="NCBI Taxonomy" id="3149053"/>
    <lineage>
        <taxon>Bacteria</taxon>
        <taxon>Pseudomonadati</taxon>
        <taxon>Pseudomonadota</taxon>
        <taxon>Betaproteobacteria</taxon>
        <taxon>Rhodocyclales</taxon>
        <taxon>Rhodocyclaceae</taxon>
        <taxon>Dentiradicibacter</taxon>
    </lineage>
</organism>
<keyword evidence="2 5" id="KW-0812">Transmembrane</keyword>
<gene>
    <name evidence="7" type="ORF">ABCS64_10840</name>
</gene>
<feature type="transmembrane region" description="Helical" evidence="5">
    <location>
        <begin position="133"/>
        <end position="153"/>
    </location>
</feature>
<dbReference type="Proteomes" id="UP001574673">
    <property type="component" value="Unassembled WGS sequence"/>
</dbReference>
<feature type="transmembrane region" description="Helical" evidence="5">
    <location>
        <begin position="35"/>
        <end position="54"/>
    </location>
</feature>
<comment type="subcellular location">
    <subcellularLocation>
        <location evidence="1">Membrane</location>
        <topology evidence="1">Multi-pass membrane protein</topology>
    </subcellularLocation>
</comment>
<feature type="transmembrane region" description="Helical" evidence="5">
    <location>
        <begin position="66"/>
        <end position="90"/>
    </location>
</feature>
<dbReference type="Pfam" id="PF04893">
    <property type="entry name" value="Yip1"/>
    <property type="match status" value="1"/>
</dbReference>
<reference evidence="8" key="1">
    <citation type="submission" date="2024-06" db="EMBL/GenBank/DDBJ databases">
        <title>Radixoralia hellwigii gen. nov., sp nov., isolated from a root canal in the human oral cavity.</title>
        <authorList>
            <person name="Bartsch S."/>
            <person name="Wittmer A."/>
            <person name="Schulz A.-K."/>
            <person name="Neumann-Schaal M."/>
            <person name="Wolf J."/>
            <person name="Gronow S."/>
            <person name="Tennert C."/>
            <person name="Haecker G."/>
            <person name="Cieplik F."/>
            <person name="Al-Ahmad A."/>
        </authorList>
    </citation>
    <scope>NUCLEOTIDE SEQUENCE [LARGE SCALE GENOMIC DNA]</scope>
    <source>
        <strain evidence="8">Wk13</strain>
    </source>
</reference>
<evidence type="ECO:0000256" key="2">
    <source>
        <dbReference type="ARBA" id="ARBA00022692"/>
    </source>
</evidence>
<dbReference type="RefSeq" id="WP_418891841.1">
    <property type="nucleotide sequence ID" value="NZ_JBEUWX010000002.1"/>
</dbReference>
<keyword evidence="3 5" id="KW-1133">Transmembrane helix</keyword>
<name>A0ABV4UHW5_9RHOO</name>
<evidence type="ECO:0000256" key="3">
    <source>
        <dbReference type="ARBA" id="ARBA00022989"/>
    </source>
</evidence>